<keyword evidence="3" id="KW-1003">Cell membrane</keyword>
<dbReference type="STRING" id="6945.B7PLN4"/>
<dbReference type="VEuPathDB" id="VectorBase:ISCW006373"/>
<sequence length="636" mass="69758">MPAKTAAKYTFLRSAMVVARPDTVDVEVKIKMGGDLGAPQKADINANATPPDAPDPWALPDLEDQGVKWSDLTCGEKVQRVALAVAKAACLLGLLYLFICSLDFLSSAFRLVGGKTAGKVMSQNEVLKNPVVGLMIGVLSTVLVQSSSTSSSIIITMVGANLIQVRDAIPIIMGANIGTSVTNTIVSLMQSSERNEFRRAFAAATVHDMFNWLTVIVLLPLEVAFGVLYHLTSAIINSTNWSTNKNANRDFLQVLTKPFTSLIIKLDKKVIEKVAIGDETYYNQSLIKRCCNQTKDGCAEPCHFALASLEWQDSFVGLLLLGISLLTLCVCLILMVKLLHSMMRGRIAVVIKTTVNAEYRFPYSVLVGYIAILLGCIMTILVQSSSIFTSALTPLAGIGVISLERIYPLTLGSNIGTTTTGILAALAADSSRIKYTLQIAFCHLFFNVLGILLFYPLPFMRFPIHMAKALGNTTAKYRWFSILYLICMFLLFPAAVFGLSMAGMVVFMVVIIPVFVVLVLVVIVNIIQRKAPHALPECMRTWAWLPEWLRSLDPLDRVISRIVGRCACCRRICPPQTAHDATVLPAMREVSSQMNFVESRRSSCPSDSQSDLQAFENSAFNWTKDKQPAATFITQL</sequence>
<feature type="transmembrane region" description="Helical" evidence="7">
    <location>
        <begin position="361"/>
        <end position="382"/>
    </location>
</feature>
<dbReference type="EMBL" id="ABJB010937590">
    <property type="status" value="NOT_ANNOTATED_CDS"/>
    <property type="molecule type" value="Genomic_DNA"/>
</dbReference>
<evidence type="ECO:0000256" key="2">
    <source>
        <dbReference type="ARBA" id="ARBA00005808"/>
    </source>
</evidence>
<dbReference type="OrthoDB" id="76259at2759"/>
<organism>
    <name type="scientific">Ixodes scapularis</name>
    <name type="common">Black-legged tick</name>
    <name type="synonym">Deer tick</name>
    <dbReference type="NCBI Taxonomy" id="6945"/>
    <lineage>
        <taxon>Eukaryota</taxon>
        <taxon>Metazoa</taxon>
        <taxon>Ecdysozoa</taxon>
        <taxon>Arthropoda</taxon>
        <taxon>Chelicerata</taxon>
        <taxon>Arachnida</taxon>
        <taxon>Acari</taxon>
        <taxon>Parasitiformes</taxon>
        <taxon>Ixodida</taxon>
        <taxon>Ixodoidea</taxon>
        <taxon>Ixodidae</taxon>
        <taxon>Ixodinae</taxon>
        <taxon>Ixodes</taxon>
    </lineage>
</organism>
<dbReference type="InParanoid" id="B7PLN4"/>
<keyword evidence="4 7" id="KW-0812">Transmembrane</keyword>
<dbReference type="GO" id="GO:0016324">
    <property type="term" value="C:apical plasma membrane"/>
    <property type="evidence" value="ECO:0007669"/>
    <property type="project" value="UniProtKB-SubCell"/>
</dbReference>
<feature type="transmembrane region" description="Helical" evidence="7">
    <location>
        <begin position="435"/>
        <end position="457"/>
    </location>
</feature>
<dbReference type="PANTHER" id="PTHR10010:SF46">
    <property type="entry name" value="SODIUM-DEPENDENT PHOSPHATE TRANSPORT PROTEIN 2B"/>
    <property type="match status" value="1"/>
</dbReference>
<evidence type="ECO:0000256" key="3">
    <source>
        <dbReference type="ARBA" id="ARBA00022475"/>
    </source>
</evidence>
<dbReference type="EMBL" id="DS741449">
    <property type="protein sequence ID" value="EEC07508.1"/>
    <property type="molecule type" value="Genomic_DNA"/>
</dbReference>
<feature type="transmembrane region" description="Helical" evidence="7">
    <location>
        <begin position="168"/>
        <end position="189"/>
    </location>
</feature>
<evidence type="ECO:0000313" key="10">
    <source>
        <dbReference type="Proteomes" id="UP000001555"/>
    </source>
</evidence>
<proteinExistence type="evidence at protein level"/>
<keyword evidence="6 7" id="KW-0472">Membrane</keyword>
<feature type="transmembrane region" description="Helical" evidence="7">
    <location>
        <begin position="477"/>
        <end position="499"/>
    </location>
</feature>
<comment type="subcellular location">
    <subcellularLocation>
        <location evidence="1">Apical cell membrane</location>
        <topology evidence="1">Multi-pass membrane protein</topology>
    </subcellularLocation>
</comment>
<dbReference type="NCBIfam" id="NF037997">
    <property type="entry name" value="Na_Pi_symport"/>
    <property type="match status" value="2"/>
</dbReference>
<dbReference type="AlphaFoldDB" id="B7PLN4"/>
<dbReference type="PaxDb" id="6945-B7PLN4"/>
<evidence type="ECO:0000256" key="5">
    <source>
        <dbReference type="ARBA" id="ARBA00022989"/>
    </source>
</evidence>
<keyword evidence="5 7" id="KW-1133">Transmembrane helix</keyword>
<keyword evidence="11" id="KW-1267">Proteomics identification</keyword>
<reference evidence="8 10" key="1">
    <citation type="submission" date="2008-03" db="EMBL/GenBank/DDBJ databases">
        <title>Annotation of Ixodes scapularis.</title>
        <authorList>
            <consortium name="Ixodes scapularis Genome Project Consortium"/>
            <person name="Caler E."/>
            <person name="Hannick L.I."/>
            <person name="Bidwell S."/>
            <person name="Joardar V."/>
            <person name="Thiagarajan M."/>
            <person name="Amedeo P."/>
            <person name="Galinsky K.J."/>
            <person name="Schobel S."/>
            <person name="Inman J."/>
            <person name="Hostetler J."/>
            <person name="Miller J."/>
            <person name="Hammond M."/>
            <person name="Megy K."/>
            <person name="Lawson D."/>
            <person name="Kodira C."/>
            <person name="Sutton G."/>
            <person name="Meyer J."/>
            <person name="Hill C.A."/>
            <person name="Birren B."/>
            <person name="Nene V."/>
            <person name="Collins F."/>
            <person name="Alarcon-Chaidez F."/>
            <person name="Wikel S."/>
            <person name="Strausberg R."/>
        </authorList>
    </citation>
    <scope>NUCLEOTIDE SEQUENCE [LARGE SCALE GENOMIC DNA]</scope>
    <source>
        <strain evidence="10">Wikel</strain>
        <strain evidence="8">Wikel colony</strain>
    </source>
</reference>
<feature type="transmembrane region" description="Helical" evidence="7">
    <location>
        <begin position="210"/>
        <end position="231"/>
    </location>
</feature>
<feature type="transmembrane region" description="Helical" evidence="7">
    <location>
        <begin position="81"/>
        <end position="105"/>
    </location>
</feature>
<dbReference type="EnsemblMetazoa" id="ISCW006373-RA">
    <property type="protein sequence ID" value="ISCW006373-PA"/>
    <property type="gene ID" value="ISCW006373"/>
</dbReference>
<evidence type="ECO:0007829" key="11">
    <source>
        <dbReference type="PeptideAtlas" id="B7PLN4"/>
    </source>
</evidence>
<name>B7PLN4_IXOSC</name>
<feature type="transmembrane region" description="Helical" evidence="7">
    <location>
        <begin position="505"/>
        <end position="527"/>
    </location>
</feature>
<feature type="transmembrane region" description="Helical" evidence="7">
    <location>
        <begin position="315"/>
        <end position="340"/>
    </location>
</feature>
<evidence type="ECO:0000256" key="6">
    <source>
        <dbReference type="ARBA" id="ARBA00023136"/>
    </source>
</evidence>
<reference evidence="9" key="2">
    <citation type="submission" date="2020-05" db="UniProtKB">
        <authorList>
            <consortium name="EnsemblMetazoa"/>
        </authorList>
    </citation>
    <scope>IDENTIFICATION</scope>
    <source>
        <strain evidence="9">wikel</strain>
    </source>
</reference>
<keyword evidence="10" id="KW-1185">Reference proteome</keyword>
<evidence type="ECO:0000313" key="9">
    <source>
        <dbReference type="EnsemblMetazoa" id="ISCW006373-PA"/>
    </source>
</evidence>
<evidence type="ECO:0000313" key="8">
    <source>
        <dbReference type="EMBL" id="EEC07508.1"/>
    </source>
</evidence>
<dbReference type="NCBIfam" id="TIGR01013">
    <property type="entry name" value="2a58"/>
    <property type="match status" value="1"/>
</dbReference>
<dbReference type="GO" id="GO:0005436">
    <property type="term" value="F:sodium:phosphate symporter activity"/>
    <property type="evidence" value="ECO:0007669"/>
    <property type="project" value="InterPro"/>
</dbReference>
<dbReference type="VEuPathDB" id="VectorBase:ISCP_027584"/>
<dbReference type="PANTHER" id="PTHR10010">
    <property type="entry name" value="SOLUTE CARRIER FAMILY 34 SODIUM PHOSPHATE , MEMBER 2-RELATED"/>
    <property type="match status" value="1"/>
</dbReference>
<gene>
    <name evidence="9" type="primary">8053467</name>
    <name evidence="8" type="ORF">IscW_ISCW006373</name>
</gene>
<dbReference type="Proteomes" id="UP000001555">
    <property type="component" value="Unassembled WGS sequence"/>
</dbReference>
<dbReference type="HOGENOM" id="CLU_025063_0_0_1"/>
<dbReference type="KEGG" id="isc:8053467"/>
<dbReference type="GO" id="GO:0044341">
    <property type="term" value="P:sodium-dependent phosphate transport"/>
    <property type="evidence" value="ECO:0007669"/>
    <property type="project" value="InterPro"/>
</dbReference>
<dbReference type="VEuPathDB" id="VectorBase:ISCI006373"/>
<dbReference type="Pfam" id="PF02690">
    <property type="entry name" value="Na_Pi_cotrans"/>
    <property type="match status" value="2"/>
</dbReference>
<protein>
    <submittedName>
        <fullName evidence="8 9">Na/Pi-cotransporter, putative</fullName>
    </submittedName>
</protein>
<evidence type="ECO:0000256" key="1">
    <source>
        <dbReference type="ARBA" id="ARBA00004424"/>
    </source>
</evidence>
<evidence type="ECO:0000256" key="7">
    <source>
        <dbReference type="SAM" id="Phobius"/>
    </source>
</evidence>
<accession>B7PLN4</accession>
<evidence type="ECO:0000256" key="4">
    <source>
        <dbReference type="ARBA" id="ARBA00022692"/>
    </source>
</evidence>
<dbReference type="InterPro" id="IPR003841">
    <property type="entry name" value="Na/Pi_transpt"/>
</dbReference>
<comment type="similarity">
    <text evidence="2">Belongs to the SLC34A transporter family.</text>
</comment>